<dbReference type="FunFam" id="1.10.10.10:FF:000001">
    <property type="entry name" value="LysR family transcriptional regulator"/>
    <property type="match status" value="1"/>
</dbReference>
<dbReference type="Proteomes" id="UP000271008">
    <property type="component" value="Unassembled WGS sequence"/>
</dbReference>
<evidence type="ECO:0000256" key="3">
    <source>
        <dbReference type="ARBA" id="ARBA00023125"/>
    </source>
</evidence>
<gene>
    <name evidence="6" type="ORF">EIA08_25925</name>
</gene>
<dbReference type="PANTHER" id="PTHR30346">
    <property type="entry name" value="TRANSCRIPTIONAL DUAL REGULATOR HCAR-RELATED"/>
    <property type="match status" value="1"/>
</dbReference>
<dbReference type="InterPro" id="IPR000847">
    <property type="entry name" value="LysR_HTH_N"/>
</dbReference>
<evidence type="ECO:0000256" key="1">
    <source>
        <dbReference type="ARBA" id="ARBA00009437"/>
    </source>
</evidence>
<dbReference type="InterPro" id="IPR036390">
    <property type="entry name" value="WH_DNA-bd_sf"/>
</dbReference>
<reference evidence="6 7" key="1">
    <citation type="submission" date="2018-11" db="EMBL/GenBank/DDBJ databases">
        <title>Enterobacteriaceae from Patient.</title>
        <authorList>
            <person name="Shen C."/>
            <person name="Yang Y."/>
            <person name="Tian G."/>
        </authorList>
    </citation>
    <scope>NUCLEOTIDE SEQUENCE [LARGE SCALE GENOMIC DNA]</scope>
    <source>
        <strain evidence="6 7">GBGD28</strain>
    </source>
</reference>
<keyword evidence="3" id="KW-0238">DNA-binding</keyword>
<dbReference type="GO" id="GO:0032993">
    <property type="term" value="C:protein-DNA complex"/>
    <property type="evidence" value="ECO:0007669"/>
    <property type="project" value="TreeGrafter"/>
</dbReference>
<evidence type="ECO:0000313" key="7">
    <source>
        <dbReference type="Proteomes" id="UP000271008"/>
    </source>
</evidence>
<name>A0A3P1YHD1_ECOLX</name>
<dbReference type="PANTHER" id="PTHR30346:SF0">
    <property type="entry name" value="HCA OPERON TRANSCRIPTIONAL ACTIVATOR HCAR"/>
    <property type="match status" value="1"/>
</dbReference>
<dbReference type="PROSITE" id="PS50931">
    <property type="entry name" value="HTH_LYSR"/>
    <property type="match status" value="1"/>
</dbReference>
<keyword evidence="4" id="KW-0804">Transcription</keyword>
<dbReference type="Pfam" id="PF03466">
    <property type="entry name" value="LysR_substrate"/>
    <property type="match status" value="1"/>
</dbReference>
<comment type="similarity">
    <text evidence="1">Belongs to the LysR transcriptional regulatory family.</text>
</comment>
<evidence type="ECO:0000259" key="5">
    <source>
        <dbReference type="PROSITE" id="PS50931"/>
    </source>
</evidence>
<organism evidence="6 7">
    <name type="scientific">Escherichia coli</name>
    <dbReference type="NCBI Taxonomy" id="562"/>
    <lineage>
        <taxon>Bacteria</taxon>
        <taxon>Pseudomonadati</taxon>
        <taxon>Pseudomonadota</taxon>
        <taxon>Gammaproteobacteria</taxon>
        <taxon>Enterobacterales</taxon>
        <taxon>Enterobacteriaceae</taxon>
        <taxon>Escherichia</taxon>
    </lineage>
</organism>
<dbReference type="Pfam" id="PF00126">
    <property type="entry name" value="HTH_1"/>
    <property type="match status" value="1"/>
</dbReference>
<dbReference type="SUPFAM" id="SSF46785">
    <property type="entry name" value="Winged helix' DNA-binding domain"/>
    <property type="match status" value="1"/>
</dbReference>
<sequence>MDIKALRYFLQVAETLSFNRASERLNISQPVVTRVIAQLEHEVGTKLFDRTTRRVALTPAGTVLLNEVRPLIAHVESVQQTVRHVVAEQSGKFTIGYTTLAMQTVTPDLLRQFNEKHPEIELDVREMTTQAQVEALLSAEIDLGFVLTPVKDDALTVIPLHKERLRLAVSSHHPQASLAGKDKALPLAAFANDEFIIPCKEQFPAVYDEIIRMCEEAGFRPRLRSCGENQTCVGLARAGLGVVFVSGRTDDIPSEGLEFVDIAAPVPELEIAVAWRTRDPSILLQLFKDLAASSIRKTDAK</sequence>
<accession>A0A3P1YHD1</accession>
<dbReference type="InterPro" id="IPR005119">
    <property type="entry name" value="LysR_subst-bd"/>
</dbReference>
<dbReference type="GO" id="GO:0003677">
    <property type="term" value="F:DNA binding"/>
    <property type="evidence" value="ECO:0007669"/>
    <property type="project" value="UniProtKB-KW"/>
</dbReference>
<dbReference type="Gene3D" id="3.40.190.10">
    <property type="entry name" value="Periplasmic binding protein-like II"/>
    <property type="match status" value="2"/>
</dbReference>
<dbReference type="PRINTS" id="PR00039">
    <property type="entry name" value="HTHLYSR"/>
</dbReference>
<proteinExistence type="inferred from homology"/>
<evidence type="ECO:0000256" key="2">
    <source>
        <dbReference type="ARBA" id="ARBA00023015"/>
    </source>
</evidence>
<dbReference type="InterPro" id="IPR036388">
    <property type="entry name" value="WH-like_DNA-bd_sf"/>
</dbReference>
<keyword evidence="2" id="KW-0805">Transcription regulation</keyword>
<dbReference type="EMBL" id="RQTU01000063">
    <property type="protein sequence ID" value="RRD70431.1"/>
    <property type="molecule type" value="Genomic_DNA"/>
</dbReference>
<dbReference type="GO" id="GO:0003700">
    <property type="term" value="F:DNA-binding transcription factor activity"/>
    <property type="evidence" value="ECO:0007669"/>
    <property type="project" value="InterPro"/>
</dbReference>
<dbReference type="RefSeq" id="WP_112031943.1">
    <property type="nucleotide sequence ID" value="NZ_CP029368.1"/>
</dbReference>
<feature type="domain" description="HTH lysR-type" evidence="5">
    <location>
        <begin position="1"/>
        <end position="58"/>
    </location>
</feature>
<dbReference type="Gene3D" id="1.10.10.10">
    <property type="entry name" value="Winged helix-like DNA-binding domain superfamily/Winged helix DNA-binding domain"/>
    <property type="match status" value="1"/>
</dbReference>
<evidence type="ECO:0000313" key="6">
    <source>
        <dbReference type="EMBL" id="RRD70431.1"/>
    </source>
</evidence>
<dbReference type="SUPFAM" id="SSF53850">
    <property type="entry name" value="Periplasmic binding protein-like II"/>
    <property type="match status" value="1"/>
</dbReference>
<dbReference type="CDD" id="cd08414">
    <property type="entry name" value="PBP2_LTTR_aromatics_like"/>
    <property type="match status" value="1"/>
</dbReference>
<dbReference type="AlphaFoldDB" id="A0A3P1YHD1"/>
<comment type="caution">
    <text evidence="6">The sequence shown here is derived from an EMBL/GenBank/DDBJ whole genome shotgun (WGS) entry which is preliminary data.</text>
</comment>
<protein>
    <submittedName>
        <fullName evidence="6">LysR family transcriptional regulator</fullName>
    </submittedName>
</protein>
<evidence type="ECO:0000256" key="4">
    <source>
        <dbReference type="ARBA" id="ARBA00023163"/>
    </source>
</evidence>